<dbReference type="InterPro" id="IPR002347">
    <property type="entry name" value="SDR_fam"/>
</dbReference>
<proteinExistence type="inferred from homology"/>
<dbReference type="PANTHER" id="PTHR43008:SF14">
    <property type="entry name" value="DEHYDROGENASE ARBD, PUTATIVE-RELATED"/>
    <property type="match status" value="1"/>
</dbReference>
<dbReference type="Gene3D" id="3.40.50.720">
    <property type="entry name" value="NAD(P)-binding Rossmann-like Domain"/>
    <property type="match status" value="1"/>
</dbReference>
<dbReference type="GO" id="GO:0016616">
    <property type="term" value="F:oxidoreductase activity, acting on the CH-OH group of donors, NAD or NADP as acceptor"/>
    <property type="evidence" value="ECO:0007669"/>
    <property type="project" value="UniProtKB-ARBA"/>
</dbReference>
<dbReference type="SUPFAM" id="SSF51735">
    <property type="entry name" value="NAD(P)-binding Rossmann-fold domains"/>
    <property type="match status" value="1"/>
</dbReference>
<evidence type="ECO:0000256" key="3">
    <source>
        <dbReference type="ARBA" id="ARBA00023002"/>
    </source>
</evidence>
<dbReference type="AlphaFoldDB" id="A0A9W9CIV9"/>
<dbReference type="InterPro" id="IPR020904">
    <property type="entry name" value="Sc_DH/Rdtase_CS"/>
</dbReference>
<sequence>MSRSLVFSGADVAIVDLQKDEAAERAIEIATEFHQLHPNRSVPNITTHYADVSDKSQVDESIREILTKHERVTNLVTCAGFCENCDAIDFPPERIKRMLGVNLEGTYYYATGVARHMMEQKTSGSMIFIGSISGSIVNVPQPQAMYNASKAAIRHLAASLAVEWARKGIRVNCLSPGYMITEIAMKAKILVDNPGLKAEWESKIPLGRMGPPEELMGTVAFLSSDASSYITGQEIKVDGGYTVC</sequence>
<dbReference type="OrthoDB" id="5307821at2759"/>
<dbReference type="InterPro" id="IPR036291">
    <property type="entry name" value="NAD(P)-bd_dom_sf"/>
</dbReference>
<dbReference type="GO" id="GO:0050664">
    <property type="term" value="F:oxidoreductase activity, acting on NAD(P)H, oxygen as acceptor"/>
    <property type="evidence" value="ECO:0007669"/>
    <property type="project" value="TreeGrafter"/>
</dbReference>
<evidence type="ECO:0000313" key="4">
    <source>
        <dbReference type="EMBL" id="KAJ4364952.1"/>
    </source>
</evidence>
<accession>A0A9W9CIV9</accession>
<keyword evidence="2" id="KW-0521">NADP</keyword>
<name>A0A9W9CIV9_9PLEO</name>
<dbReference type="EMBL" id="JAPEUY010000016">
    <property type="protein sequence ID" value="KAJ4364952.1"/>
    <property type="molecule type" value="Genomic_DNA"/>
</dbReference>
<dbReference type="Proteomes" id="UP001140560">
    <property type="component" value="Unassembled WGS sequence"/>
</dbReference>
<comment type="caution">
    <text evidence="4">The sequence shown here is derived from an EMBL/GenBank/DDBJ whole genome shotgun (WGS) entry which is preliminary data.</text>
</comment>
<evidence type="ECO:0008006" key="6">
    <source>
        <dbReference type="Google" id="ProtNLM"/>
    </source>
</evidence>
<reference evidence="4" key="1">
    <citation type="submission" date="2022-10" db="EMBL/GenBank/DDBJ databases">
        <title>Tapping the CABI collections for fungal endophytes: first genome assemblies for Collariella, Neodidymelliopsis, Ascochyta clinopodiicola, Didymella pomorum, Didymosphaeria variabile, Neocosmospora piperis and Neocucurbitaria cava.</title>
        <authorList>
            <person name="Hill R."/>
        </authorList>
    </citation>
    <scope>NUCLEOTIDE SEQUENCE</scope>
    <source>
        <strain evidence="4">IMI 356814</strain>
    </source>
</reference>
<dbReference type="PRINTS" id="PR00081">
    <property type="entry name" value="GDHRDH"/>
</dbReference>
<comment type="similarity">
    <text evidence="1">Belongs to the short-chain dehydrogenases/reductases (SDR) family.</text>
</comment>
<dbReference type="PANTHER" id="PTHR43008">
    <property type="entry name" value="BENZIL REDUCTASE"/>
    <property type="match status" value="1"/>
</dbReference>
<dbReference type="FunFam" id="3.40.50.720:FF:000084">
    <property type="entry name" value="Short-chain dehydrogenase reductase"/>
    <property type="match status" value="1"/>
</dbReference>
<evidence type="ECO:0000256" key="2">
    <source>
        <dbReference type="ARBA" id="ARBA00022857"/>
    </source>
</evidence>
<keyword evidence="5" id="KW-1185">Reference proteome</keyword>
<evidence type="ECO:0000256" key="1">
    <source>
        <dbReference type="ARBA" id="ARBA00006484"/>
    </source>
</evidence>
<dbReference type="PROSITE" id="PS00061">
    <property type="entry name" value="ADH_SHORT"/>
    <property type="match status" value="1"/>
</dbReference>
<keyword evidence="3" id="KW-0560">Oxidoreductase</keyword>
<protein>
    <recommendedName>
        <fullName evidence="6">NAD(P)-binding protein</fullName>
    </recommendedName>
</protein>
<organism evidence="4 5">
    <name type="scientific">Neocucurbitaria cava</name>
    <dbReference type="NCBI Taxonomy" id="798079"/>
    <lineage>
        <taxon>Eukaryota</taxon>
        <taxon>Fungi</taxon>
        <taxon>Dikarya</taxon>
        <taxon>Ascomycota</taxon>
        <taxon>Pezizomycotina</taxon>
        <taxon>Dothideomycetes</taxon>
        <taxon>Pleosporomycetidae</taxon>
        <taxon>Pleosporales</taxon>
        <taxon>Pleosporineae</taxon>
        <taxon>Cucurbitariaceae</taxon>
        <taxon>Neocucurbitaria</taxon>
    </lineage>
</organism>
<gene>
    <name evidence="4" type="ORF">N0V83_008568</name>
</gene>
<dbReference type="Pfam" id="PF13561">
    <property type="entry name" value="adh_short_C2"/>
    <property type="match status" value="1"/>
</dbReference>
<evidence type="ECO:0000313" key="5">
    <source>
        <dbReference type="Proteomes" id="UP001140560"/>
    </source>
</evidence>